<evidence type="ECO:0000313" key="3">
    <source>
        <dbReference type="EMBL" id="MBK4735234.1"/>
    </source>
</evidence>
<dbReference type="PROSITE" id="PS52050">
    <property type="entry name" value="WYL"/>
    <property type="match status" value="1"/>
</dbReference>
<dbReference type="Pfam" id="PF25583">
    <property type="entry name" value="WCX"/>
    <property type="match status" value="1"/>
</dbReference>
<dbReference type="PANTHER" id="PTHR34580">
    <property type="match status" value="1"/>
</dbReference>
<dbReference type="InterPro" id="IPR057727">
    <property type="entry name" value="WCX_dom"/>
</dbReference>
<gene>
    <name evidence="3" type="ORF">JJB74_11480</name>
</gene>
<proteinExistence type="predicted"/>
<dbReference type="AlphaFoldDB" id="A0A934W7Z6"/>
<dbReference type="Proteomes" id="UP000622890">
    <property type="component" value="Unassembled WGS sequence"/>
</dbReference>
<organism evidence="3 4">
    <name type="scientific">Noviherbaspirillum pedocola</name>
    <dbReference type="NCBI Taxonomy" id="2801341"/>
    <lineage>
        <taxon>Bacteria</taxon>
        <taxon>Pseudomonadati</taxon>
        <taxon>Pseudomonadota</taxon>
        <taxon>Betaproteobacteria</taxon>
        <taxon>Burkholderiales</taxon>
        <taxon>Oxalobacteraceae</taxon>
        <taxon>Noviherbaspirillum</taxon>
    </lineage>
</organism>
<dbReference type="PANTHER" id="PTHR34580:SF1">
    <property type="entry name" value="PROTEIN PAFC"/>
    <property type="match status" value="1"/>
</dbReference>
<comment type="caution">
    <text evidence="3">The sequence shown here is derived from an EMBL/GenBank/DDBJ whole genome shotgun (WGS) entry which is preliminary data.</text>
</comment>
<evidence type="ECO:0000259" key="1">
    <source>
        <dbReference type="Pfam" id="PF13280"/>
    </source>
</evidence>
<accession>A0A934W7Z6</accession>
<keyword evidence="4" id="KW-1185">Reference proteome</keyword>
<feature type="domain" description="WCX" evidence="2">
    <location>
        <begin position="248"/>
        <end position="325"/>
    </location>
</feature>
<dbReference type="RefSeq" id="WP_200592012.1">
    <property type="nucleotide sequence ID" value="NZ_JAEPBG010000004.1"/>
</dbReference>
<feature type="domain" description="WYL" evidence="1">
    <location>
        <begin position="149"/>
        <end position="218"/>
    </location>
</feature>
<dbReference type="InterPro" id="IPR026881">
    <property type="entry name" value="WYL_dom"/>
</dbReference>
<evidence type="ECO:0000313" key="4">
    <source>
        <dbReference type="Proteomes" id="UP000622890"/>
    </source>
</evidence>
<reference evidence="3" key="1">
    <citation type="submission" date="2021-01" db="EMBL/GenBank/DDBJ databases">
        <title>Genome sequence of strain Noviherbaspirillum sp. DKR-6.</title>
        <authorList>
            <person name="Chaudhary D.K."/>
        </authorList>
    </citation>
    <scope>NUCLEOTIDE SEQUENCE</scope>
    <source>
        <strain evidence="3">DKR-6</strain>
    </source>
</reference>
<dbReference type="Pfam" id="PF13280">
    <property type="entry name" value="WYL"/>
    <property type="match status" value="1"/>
</dbReference>
<evidence type="ECO:0000259" key="2">
    <source>
        <dbReference type="Pfam" id="PF25583"/>
    </source>
</evidence>
<dbReference type="InterPro" id="IPR051534">
    <property type="entry name" value="CBASS_pafABC_assoc_protein"/>
</dbReference>
<name>A0A934W7Z6_9BURK</name>
<protein>
    <submittedName>
        <fullName evidence="3">WYL domain-containing protein</fullName>
    </submittedName>
</protein>
<dbReference type="EMBL" id="JAEPBG010000004">
    <property type="protein sequence ID" value="MBK4735234.1"/>
    <property type="molecule type" value="Genomic_DNA"/>
</dbReference>
<sequence length="336" mass="37783">MSNTLPRMMAMLRHIPRHPRKIDTASLLQRLEGAGYRISLRSIQRDLNELSAILPLVSDSAKPQGWSWQAEAEQFHLPFLEPQAALTFHLVQRYLHALLPESTLNYLDPWFRTANAVLAENDGGMTQWPDKVRVLPRGLRLQSPRVDPEVHAALYDALLDERQVMVRYLQRQATEPKEYLVHPLGVVVRDSVIYLVCTMWHFSDVRQLALHRMQSATILEERSCRPEGFSLDAYIAAGAFGYPESGERIALEALFTRSAAAHLSECPLSNDQRIVPADGDAVRVCATVLDTKELHWWLLGFGDQVTVLSPPALRDRMRATALAMAAQYSSAIPSAA</sequence>